<keyword evidence="9" id="KW-0406">Ion transport</keyword>
<dbReference type="Proteomes" id="UP000559256">
    <property type="component" value="Unassembled WGS sequence"/>
</dbReference>
<keyword evidence="5" id="KW-0812">Transmembrane</keyword>
<keyword evidence="8 13" id="KW-0175">Coiled coil</keyword>
<evidence type="ECO:0000256" key="1">
    <source>
        <dbReference type="ARBA" id="ARBA00004651"/>
    </source>
</evidence>
<dbReference type="AlphaFoldDB" id="A0A8H5GV11"/>
<evidence type="ECO:0000256" key="7">
    <source>
        <dbReference type="ARBA" id="ARBA00022989"/>
    </source>
</evidence>
<evidence type="ECO:0000256" key="9">
    <source>
        <dbReference type="ARBA" id="ARBA00023065"/>
    </source>
</evidence>
<keyword evidence="10" id="KW-0472">Membrane</keyword>
<comment type="subcellular location">
    <subcellularLocation>
        <location evidence="1">Cell membrane</location>
        <topology evidence="1">Multi-pass membrane protein</topology>
    </subcellularLocation>
</comment>
<evidence type="ECO:0000313" key="15">
    <source>
        <dbReference type="EMBL" id="KAF5371325.1"/>
    </source>
</evidence>
<organism evidence="15 16">
    <name type="scientific">Tetrapyrgos nigripes</name>
    <dbReference type="NCBI Taxonomy" id="182062"/>
    <lineage>
        <taxon>Eukaryota</taxon>
        <taxon>Fungi</taxon>
        <taxon>Dikarya</taxon>
        <taxon>Basidiomycota</taxon>
        <taxon>Agaricomycotina</taxon>
        <taxon>Agaricomycetes</taxon>
        <taxon>Agaricomycetidae</taxon>
        <taxon>Agaricales</taxon>
        <taxon>Marasmiineae</taxon>
        <taxon>Marasmiaceae</taxon>
        <taxon>Tetrapyrgos</taxon>
    </lineage>
</organism>
<reference evidence="15 16" key="1">
    <citation type="journal article" date="2020" name="ISME J.">
        <title>Uncovering the hidden diversity of litter-decomposition mechanisms in mushroom-forming fungi.</title>
        <authorList>
            <person name="Floudas D."/>
            <person name="Bentzer J."/>
            <person name="Ahren D."/>
            <person name="Johansson T."/>
            <person name="Persson P."/>
            <person name="Tunlid A."/>
        </authorList>
    </citation>
    <scope>NUCLEOTIDE SEQUENCE [LARGE SCALE GENOMIC DNA]</scope>
    <source>
        <strain evidence="15 16">CBS 291.85</strain>
    </source>
</reference>
<evidence type="ECO:0000256" key="12">
    <source>
        <dbReference type="ARBA" id="ARBA00031989"/>
    </source>
</evidence>
<dbReference type="Gene3D" id="1.20.120.350">
    <property type="entry name" value="Voltage-gated potassium channels. Chain C"/>
    <property type="match status" value="1"/>
</dbReference>
<keyword evidence="6" id="KW-0851">Voltage-gated channel</keyword>
<keyword evidence="4" id="KW-1003">Cell membrane</keyword>
<dbReference type="InterPro" id="IPR027359">
    <property type="entry name" value="Volt_channel_dom_sf"/>
</dbReference>
<evidence type="ECO:0000256" key="4">
    <source>
        <dbReference type="ARBA" id="ARBA00022475"/>
    </source>
</evidence>
<dbReference type="GO" id="GO:0005886">
    <property type="term" value="C:plasma membrane"/>
    <property type="evidence" value="ECO:0007669"/>
    <property type="project" value="UniProtKB-SubCell"/>
</dbReference>
<dbReference type="EMBL" id="JAACJM010000009">
    <property type="protein sequence ID" value="KAF5371325.1"/>
    <property type="molecule type" value="Genomic_DNA"/>
</dbReference>
<comment type="caution">
    <text evidence="15">The sequence shown here is derived from an EMBL/GenBank/DDBJ whole genome shotgun (WGS) entry which is preliminary data.</text>
</comment>
<keyword evidence="16" id="KW-1185">Reference proteome</keyword>
<dbReference type="InterPro" id="IPR005821">
    <property type="entry name" value="Ion_trans_dom"/>
</dbReference>
<dbReference type="GO" id="GO:0034702">
    <property type="term" value="C:monoatomic ion channel complex"/>
    <property type="evidence" value="ECO:0007669"/>
    <property type="project" value="UniProtKB-KW"/>
</dbReference>
<sequence>MSADEQQPLLRTSGQDAEESFSARETLGRFLESPAFHKFVITLANAICVLADLSYSLLHPNCGCAPLPGSFTSQFPSSVSSYSSDPETWLEVLSHISLVITTLFLIEIPLHLIAFGFNYYNPFPGGVPHATLHLFDLVIIVGTFVLEIVLRGGEKELAGLLIVFRLWRLVKLVGGIAVGTNELTEEDTTDLMKELEDTKRNLSETLSENQKLRSRLAGLGQDDVLA</sequence>
<name>A0A8H5GV11_9AGAR</name>
<evidence type="ECO:0000256" key="6">
    <source>
        <dbReference type="ARBA" id="ARBA00022882"/>
    </source>
</evidence>
<evidence type="ECO:0000256" key="8">
    <source>
        <dbReference type="ARBA" id="ARBA00023054"/>
    </source>
</evidence>
<dbReference type="PANTHER" id="PTHR46480:SF1">
    <property type="entry name" value="VOLTAGE-GATED HYDROGEN CHANNEL 1"/>
    <property type="match status" value="1"/>
</dbReference>
<dbReference type="PANTHER" id="PTHR46480">
    <property type="entry name" value="F20B24.22"/>
    <property type="match status" value="1"/>
</dbReference>
<evidence type="ECO:0000256" key="3">
    <source>
        <dbReference type="ARBA" id="ARBA00022448"/>
    </source>
</evidence>
<evidence type="ECO:0000259" key="14">
    <source>
        <dbReference type="Pfam" id="PF00520"/>
    </source>
</evidence>
<evidence type="ECO:0000256" key="11">
    <source>
        <dbReference type="ARBA" id="ARBA00023303"/>
    </source>
</evidence>
<proteinExistence type="predicted"/>
<dbReference type="Pfam" id="PF00520">
    <property type="entry name" value="Ion_trans"/>
    <property type="match status" value="1"/>
</dbReference>
<feature type="domain" description="Ion transport" evidence="14">
    <location>
        <begin position="84"/>
        <end position="172"/>
    </location>
</feature>
<evidence type="ECO:0000256" key="2">
    <source>
        <dbReference type="ARBA" id="ARBA00015897"/>
    </source>
</evidence>
<evidence type="ECO:0000256" key="5">
    <source>
        <dbReference type="ARBA" id="ARBA00022692"/>
    </source>
</evidence>
<feature type="coiled-coil region" evidence="13">
    <location>
        <begin position="181"/>
        <end position="215"/>
    </location>
</feature>
<gene>
    <name evidence="15" type="ORF">D9758_004163</name>
</gene>
<evidence type="ECO:0000256" key="10">
    <source>
        <dbReference type="ARBA" id="ARBA00023136"/>
    </source>
</evidence>
<protein>
    <recommendedName>
        <fullName evidence="2">Voltage-gated hydrogen channel 1</fullName>
    </recommendedName>
    <alternativeName>
        <fullName evidence="12">Hydrogen voltage-gated channel 1</fullName>
    </alternativeName>
</protein>
<keyword evidence="11" id="KW-0407">Ion channel</keyword>
<evidence type="ECO:0000313" key="16">
    <source>
        <dbReference type="Proteomes" id="UP000559256"/>
    </source>
</evidence>
<dbReference type="OrthoDB" id="427456at2759"/>
<accession>A0A8H5GV11</accession>
<dbReference type="SUPFAM" id="SSF81324">
    <property type="entry name" value="Voltage-gated potassium channels"/>
    <property type="match status" value="1"/>
</dbReference>
<keyword evidence="7" id="KW-1133">Transmembrane helix</keyword>
<evidence type="ECO:0000256" key="13">
    <source>
        <dbReference type="SAM" id="Coils"/>
    </source>
</evidence>
<dbReference type="GO" id="GO:0030171">
    <property type="term" value="F:voltage-gated proton channel activity"/>
    <property type="evidence" value="ECO:0007669"/>
    <property type="project" value="InterPro"/>
</dbReference>
<keyword evidence="3" id="KW-0813">Transport</keyword>
<dbReference type="InterPro" id="IPR031846">
    <property type="entry name" value="Hvcn1"/>
</dbReference>